<dbReference type="InterPro" id="IPR002110">
    <property type="entry name" value="Ankyrin_rpt"/>
</dbReference>
<organism evidence="2 3">
    <name type="scientific">Cyphellophora attinorum</name>
    <dbReference type="NCBI Taxonomy" id="1664694"/>
    <lineage>
        <taxon>Eukaryota</taxon>
        <taxon>Fungi</taxon>
        <taxon>Dikarya</taxon>
        <taxon>Ascomycota</taxon>
        <taxon>Pezizomycotina</taxon>
        <taxon>Eurotiomycetes</taxon>
        <taxon>Chaetothyriomycetidae</taxon>
        <taxon>Chaetothyriales</taxon>
        <taxon>Cyphellophoraceae</taxon>
        <taxon>Cyphellophora</taxon>
    </lineage>
</organism>
<feature type="repeat" description="ANK" evidence="1">
    <location>
        <begin position="50"/>
        <end position="82"/>
    </location>
</feature>
<keyword evidence="1" id="KW-0040">ANK repeat</keyword>
<accession>A0A0N0NM09</accession>
<dbReference type="GeneID" id="28735465"/>
<dbReference type="PROSITE" id="PS50297">
    <property type="entry name" value="ANK_REP_REGION"/>
    <property type="match status" value="1"/>
</dbReference>
<dbReference type="AlphaFoldDB" id="A0A0N0NM09"/>
<dbReference type="Gene3D" id="1.25.40.20">
    <property type="entry name" value="Ankyrin repeat-containing domain"/>
    <property type="match status" value="1"/>
</dbReference>
<protein>
    <submittedName>
        <fullName evidence="2">Putative ankyrin repeat protein</fullName>
    </submittedName>
</protein>
<evidence type="ECO:0000313" key="3">
    <source>
        <dbReference type="Proteomes" id="UP000038010"/>
    </source>
</evidence>
<name>A0A0N0NM09_9EURO</name>
<dbReference type="OrthoDB" id="366390at2759"/>
<dbReference type="PANTHER" id="PTHR46224">
    <property type="entry name" value="ANKYRIN REPEAT FAMILY PROTEIN"/>
    <property type="match status" value="1"/>
</dbReference>
<dbReference type="InterPro" id="IPR036770">
    <property type="entry name" value="Ankyrin_rpt-contain_sf"/>
</dbReference>
<sequence length="165" mass="17476">MSSTTQSPPELPPEAIALASRFFDGARTGQEDLLAQGLARGIPPNMMNDRGDTLLMLAAYHGHASLVSLLLRHGADPNRINDRGQSILAGVVFKNEEQCVKLLLEAGADPEIGTPSALDATRVFKQEQYERLFLAQIKKLKEAKGGAVNGDSTGLVNGHGEGGAS</sequence>
<dbReference type="RefSeq" id="XP_017999622.1">
    <property type="nucleotide sequence ID" value="XM_018143585.1"/>
</dbReference>
<dbReference type="InterPro" id="IPR051616">
    <property type="entry name" value="Cul2-RING_E3_ligase_SR"/>
</dbReference>
<evidence type="ECO:0000256" key="1">
    <source>
        <dbReference type="PROSITE-ProRule" id="PRU00023"/>
    </source>
</evidence>
<dbReference type="Pfam" id="PF12796">
    <property type="entry name" value="Ank_2"/>
    <property type="match status" value="1"/>
</dbReference>
<dbReference type="PROSITE" id="PS50088">
    <property type="entry name" value="ANK_REPEAT"/>
    <property type="match status" value="1"/>
</dbReference>
<dbReference type="VEuPathDB" id="FungiDB:AB675_3527"/>
<dbReference type="STRING" id="1664694.A0A0N0NM09"/>
<reference evidence="2 3" key="1">
    <citation type="submission" date="2015-06" db="EMBL/GenBank/DDBJ databases">
        <title>Draft genome of the ant-associated black yeast Phialophora attae CBS 131958.</title>
        <authorList>
            <person name="Moreno L.F."/>
            <person name="Stielow B.J."/>
            <person name="de Hoog S."/>
            <person name="Vicente V.A."/>
            <person name="Weiss V.A."/>
            <person name="de Vries M."/>
            <person name="Cruz L.M."/>
            <person name="Souza E.M."/>
        </authorList>
    </citation>
    <scope>NUCLEOTIDE SEQUENCE [LARGE SCALE GENOMIC DNA]</scope>
    <source>
        <strain evidence="2 3">CBS 131958</strain>
    </source>
</reference>
<proteinExistence type="predicted"/>
<dbReference type="EMBL" id="LFJN01000014">
    <property type="protein sequence ID" value="KPI39659.1"/>
    <property type="molecule type" value="Genomic_DNA"/>
</dbReference>
<dbReference type="SUPFAM" id="SSF48403">
    <property type="entry name" value="Ankyrin repeat"/>
    <property type="match status" value="1"/>
</dbReference>
<evidence type="ECO:0000313" key="2">
    <source>
        <dbReference type="EMBL" id="KPI39659.1"/>
    </source>
</evidence>
<dbReference type="PANTHER" id="PTHR46224:SF6">
    <property type="entry name" value="ANKYRIN REPEAT FAMILY PROTEIN"/>
    <property type="match status" value="1"/>
</dbReference>
<comment type="caution">
    <text evidence="2">The sequence shown here is derived from an EMBL/GenBank/DDBJ whole genome shotgun (WGS) entry which is preliminary data.</text>
</comment>
<gene>
    <name evidence="2" type="ORF">AB675_3527</name>
</gene>
<dbReference type="Proteomes" id="UP000038010">
    <property type="component" value="Unassembled WGS sequence"/>
</dbReference>
<keyword evidence="3" id="KW-1185">Reference proteome</keyword>
<dbReference type="SMART" id="SM00248">
    <property type="entry name" value="ANK"/>
    <property type="match status" value="2"/>
</dbReference>